<evidence type="ECO:0000313" key="1">
    <source>
        <dbReference type="EMBL" id="GGR33931.1"/>
    </source>
</evidence>
<dbReference type="RefSeq" id="WP_189093269.1">
    <property type="nucleotide sequence ID" value="NZ_BMQL01000061.1"/>
</dbReference>
<dbReference type="Proteomes" id="UP000603865">
    <property type="component" value="Unassembled WGS sequence"/>
</dbReference>
<evidence type="ECO:0000313" key="2">
    <source>
        <dbReference type="Proteomes" id="UP000603865"/>
    </source>
</evidence>
<reference evidence="1" key="2">
    <citation type="submission" date="2020-09" db="EMBL/GenBank/DDBJ databases">
        <authorList>
            <person name="Sun Q."/>
            <person name="Ohkuma M."/>
        </authorList>
    </citation>
    <scope>NUCLEOTIDE SEQUENCE</scope>
    <source>
        <strain evidence="1">JCM 31311</strain>
    </source>
</reference>
<reference evidence="1" key="1">
    <citation type="journal article" date="2014" name="Int. J. Syst. Evol. Microbiol.">
        <title>Complete genome sequence of Corynebacterium casei LMG S-19264T (=DSM 44701T), isolated from a smear-ripened cheese.</title>
        <authorList>
            <consortium name="US DOE Joint Genome Institute (JGI-PGF)"/>
            <person name="Walter F."/>
            <person name="Albersmeier A."/>
            <person name="Kalinowski J."/>
            <person name="Ruckert C."/>
        </authorList>
    </citation>
    <scope>NUCLEOTIDE SEQUENCE</scope>
    <source>
        <strain evidence="1">JCM 31311</strain>
    </source>
</reference>
<name>A0A918CQN8_9DEIO</name>
<organism evidence="1 2">
    <name type="scientific">Deinococcus ruber</name>
    <dbReference type="NCBI Taxonomy" id="1848197"/>
    <lineage>
        <taxon>Bacteria</taxon>
        <taxon>Thermotogati</taxon>
        <taxon>Deinococcota</taxon>
        <taxon>Deinococci</taxon>
        <taxon>Deinococcales</taxon>
        <taxon>Deinococcaceae</taxon>
        <taxon>Deinococcus</taxon>
    </lineage>
</organism>
<dbReference type="AlphaFoldDB" id="A0A918CQN8"/>
<proteinExistence type="predicted"/>
<keyword evidence="2" id="KW-1185">Reference proteome</keyword>
<protein>
    <submittedName>
        <fullName evidence="1">Uncharacterized protein</fullName>
    </submittedName>
</protein>
<comment type="caution">
    <text evidence="1">The sequence shown here is derived from an EMBL/GenBank/DDBJ whole genome shotgun (WGS) entry which is preliminary data.</text>
</comment>
<dbReference type="EMBL" id="BMQL01000061">
    <property type="protein sequence ID" value="GGR33931.1"/>
    <property type="molecule type" value="Genomic_DNA"/>
</dbReference>
<accession>A0A918CQN8</accession>
<sequence>MPYGHRFPVGIVQHAMWLYHREASSSSSKKRRFSDVCIDAPSRAVTSGSSFLRRSLKTGEYELSCVDNPTAAELLCLTELSDEELQAGDLVDIVPHAVCPKAWRVSNQALDILVRQAEQGFRPDAPVILPWVVPPDFFDRAGEFVVSEVVFTRAIAREQRSARETANATMPGKRVLTLSKVPEDLPF</sequence>
<gene>
    <name evidence="1" type="ORF">GCM10008957_50230</name>
</gene>